<reference evidence="2" key="1">
    <citation type="submission" date="2020-09" db="EMBL/GenBank/DDBJ databases">
        <title>Draft Genome Sequence of Paenibacillus sp. WST5.</title>
        <authorList>
            <person name="Bao Z."/>
        </authorList>
    </citation>
    <scope>NUCLEOTIDE SEQUENCE</scope>
    <source>
        <strain evidence="2">WST5</strain>
    </source>
</reference>
<evidence type="ECO:0000313" key="3">
    <source>
        <dbReference type="Proteomes" id="UP000650466"/>
    </source>
</evidence>
<evidence type="ECO:0000259" key="1">
    <source>
        <dbReference type="Pfam" id="PF17648"/>
    </source>
</evidence>
<organism evidence="2 3">
    <name type="scientific">Paenibacillus sedimenti</name>
    <dbReference type="NCBI Taxonomy" id="2770274"/>
    <lineage>
        <taxon>Bacteria</taxon>
        <taxon>Bacillati</taxon>
        <taxon>Bacillota</taxon>
        <taxon>Bacilli</taxon>
        <taxon>Bacillales</taxon>
        <taxon>Paenibacillaceae</taxon>
        <taxon>Paenibacillus</taxon>
    </lineage>
</organism>
<accession>A0A926QJA2</accession>
<name>A0A926QJA2_9BACL</name>
<dbReference type="AlphaFoldDB" id="A0A926QJA2"/>
<keyword evidence="3" id="KW-1185">Reference proteome</keyword>
<evidence type="ECO:0000313" key="2">
    <source>
        <dbReference type="EMBL" id="MBD0380488.1"/>
    </source>
</evidence>
<dbReference type="Proteomes" id="UP000650466">
    <property type="component" value="Unassembled WGS sequence"/>
</dbReference>
<feature type="domain" description="Luciferase" evidence="1">
    <location>
        <begin position="35"/>
        <end position="95"/>
    </location>
</feature>
<dbReference type="InterPro" id="IPR040841">
    <property type="entry name" value="Luciferase_dom"/>
</dbReference>
<comment type="caution">
    <text evidence="2">The sequence shown here is derived from an EMBL/GenBank/DDBJ whole genome shotgun (WGS) entry which is preliminary data.</text>
</comment>
<gene>
    <name evidence="2" type="ORF">ICC18_10215</name>
</gene>
<dbReference type="EMBL" id="JACVVD010000003">
    <property type="protein sequence ID" value="MBD0380488.1"/>
    <property type="molecule type" value="Genomic_DNA"/>
</dbReference>
<sequence>MTQTMKEVIIDQLLSWPEVTHQPHRFGGIEFCYRGKEIGHLHGEHLLDLLLPKSVRDQLVASGRTKPHHMYPDSGWVSIYLNSHQDVSNAIEILRNKYNDLTSKG</sequence>
<dbReference type="RefSeq" id="WP_188174282.1">
    <property type="nucleotide sequence ID" value="NZ_JACVVD010000003.1"/>
</dbReference>
<protein>
    <submittedName>
        <fullName evidence="2">DUF5519 family protein</fullName>
    </submittedName>
</protein>
<proteinExistence type="predicted"/>
<dbReference type="Pfam" id="PF17648">
    <property type="entry name" value="Luciferase"/>
    <property type="match status" value="1"/>
</dbReference>